<dbReference type="Gene3D" id="2.60.40.1120">
    <property type="entry name" value="Carboxypeptidase-like, regulatory domain"/>
    <property type="match status" value="1"/>
</dbReference>
<gene>
    <name evidence="1" type="ORF">K4G66_21255</name>
</gene>
<sequence>MLSNDNQLFKYAKKIKPYLLIVMVMLTACDCYVVVKGKVVSSSTGKPISGAEIIMVDQDRSATTDSEGDFLIDKQTGFCFEPEIKVTKAHYKPFQVTLASDSKTRLYQVKYQEQSITLDPPVYLDSTKKEPFITRTSINKFSEDFERKGDSLIIFLDDDNPETEIERIRKKLKTDSNNAK</sequence>
<accession>A0AA49GMF3</accession>
<dbReference type="GO" id="GO:0004180">
    <property type="term" value="F:carboxypeptidase activity"/>
    <property type="evidence" value="ECO:0007669"/>
    <property type="project" value="UniProtKB-KW"/>
</dbReference>
<reference evidence="1" key="1">
    <citation type="journal article" date="2023" name="Comput. Struct. Biotechnol. J.">
        <title>Discovery of a novel marine Bacteroidetes with a rich repertoire of carbohydrate-active enzymes.</title>
        <authorList>
            <person name="Chen B."/>
            <person name="Liu G."/>
            <person name="Chen Q."/>
            <person name="Wang H."/>
            <person name="Liu L."/>
            <person name="Tang K."/>
        </authorList>
    </citation>
    <scope>NUCLEOTIDE SEQUENCE</scope>
    <source>
        <strain evidence="1">TK19036</strain>
    </source>
</reference>
<proteinExistence type="predicted"/>
<keyword evidence="1" id="KW-0121">Carboxypeptidase</keyword>
<reference evidence="1" key="2">
    <citation type="journal article" date="2024" name="Antonie Van Leeuwenhoek">
        <title>Roseihalotalea indica gen. nov., sp. nov., a halophilic Bacteroidetes from mesopelagic Southwest Indian Ocean with higher carbohydrate metabolic potential.</title>
        <authorList>
            <person name="Chen B."/>
            <person name="Zhang M."/>
            <person name="Lin D."/>
            <person name="Ye J."/>
            <person name="Tang K."/>
        </authorList>
    </citation>
    <scope>NUCLEOTIDE SEQUENCE</scope>
    <source>
        <strain evidence="1">TK19036</strain>
    </source>
</reference>
<dbReference type="Pfam" id="PF13715">
    <property type="entry name" value="CarbopepD_reg_2"/>
    <property type="match status" value="1"/>
</dbReference>
<dbReference type="InterPro" id="IPR008969">
    <property type="entry name" value="CarboxyPept-like_regulatory"/>
</dbReference>
<dbReference type="AlphaFoldDB" id="A0AA49GMF3"/>
<protein>
    <submittedName>
        <fullName evidence="1">Carboxypeptidase-like regulatory domain-containing protein</fullName>
    </submittedName>
</protein>
<dbReference type="EMBL" id="CP120682">
    <property type="protein sequence ID" value="WKN34906.1"/>
    <property type="molecule type" value="Genomic_DNA"/>
</dbReference>
<dbReference type="SUPFAM" id="SSF49464">
    <property type="entry name" value="Carboxypeptidase regulatory domain-like"/>
    <property type="match status" value="1"/>
</dbReference>
<organism evidence="1">
    <name type="scientific">Roseihalotalea indica</name>
    <dbReference type="NCBI Taxonomy" id="2867963"/>
    <lineage>
        <taxon>Bacteria</taxon>
        <taxon>Pseudomonadati</taxon>
        <taxon>Bacteroidota</taxon>
        <taxon>Cytophagia</taxon>
        <taxon>Cytophagales</taxon>
        <taxon>Catalimonadaceae</taxon>
        <taxon>Roseihalotalea</taxon>
    </lineage>
</organism>
<evidence type="ECO:0000313" key="1">
    <source>
        <dbReference type="EMBL" id="WKN34906.1"/>
    </source>
</evidence>
<name>A0AA49GMF3_9BACT</name>
<keyword evidence="1" id="KW-0645">Protease</keyword>
<keyword evidence="1" id="KW-0378">Hydrolase</keyword>